<dbReference type="PANTHER" id="PTHR14209:SF19">
    <property type="entry name" value="ISOAMYL ACETATE-HYDROLYZING ESTERASE 1 HOMOLOG"/>
    <property type="match status" value="1"/>
</dbReference>
<dbReference type="Proteomes" id="UP001160483">
    <property type="component" value="Unassembled WGS sequence"/>
</dbReference>
<dbReference type="Gene3D" id="3.40.50.1110">
    <property type="entry name" value="SGNH hydrolase"/>
    <property type="match status" value="1"/>
</dbReference>
<dbReference type="EMBL" id="CAKKTJ010000284">
    <property type="protein sequence ID" value="CAH0478966.1"/>
    <property type="molecule type" value="Genomic_DNA"/>
</dbReference>
<dbReference type="Pfam" id="PF13472">
    <property type="entry name" value="Lipase_GDSL_2"/>
    <property type="match status" value="1"/>
</dbReference>
<sequence length="245" mass="28092">MSHHTLSSERRPVFYFIGDSITEFGSDSDECGFITTLQSHYVRSVDCINRGLSGYNSKWVQEYAMPIYAKELQSTYTASFVAIFLGANDAVLEHGPEKAQYVSLEDYRVNLQKILHKVQPLLAPKGQVLLITPPCIIDSARHNDRSNASAAKYAKVCVDLATAENVHVLDLHTYFNTTFPDENVRKTYFMDGLHFSENGNKEMSKLLSIAMSDMFDKEERDKFKKWRLPDWKKLVSYEELRRGNE</sequence>
<comment type="caution">
    <text evidence="2">The sequence shown here is derived from an EMBL/GenBank/DDBJ whole genome shotgun (WGS) entry which is preliminary data.</text>
</comment>
<protein>
    <recommendedName>
        <fullName evidence="1">SGNH hydrolase-type esterase domain-containing protein</fullName>
    </recommendedName>
</protein>
<evidence type="ECO:0000259" key="1">
    <source>
        <dbReference type="Pfam" id="PF13472"/>
    </source>
</evidence>
<organism evidence="2 3">
    <name type="scientific">Peronospora belbahrii</name>
    <dbReference type="NCBI Taxonomy" id="622444"/>
    <lineage>
        <taxon>Eukaryota</taxon>
        <taxon>Sar</taxon>
        <taxon>Stramenopiles</taxon>
        <taxon>Oomycota</taxon>
        <taxon>Peronosporomycetes</taxon>
        <taxon>Peronosporales</taxon>
        <taxon>Peronosporaceae</taxon>
        <taxon>Peronospora</taxon>
    </lineage>
</organism>
<evidence type="ECO:0000313" key="3">
    <source>
        <dbReference type="Proteomes" id="UP001160483"/>
    </source>
</evidence>
<dbReference type="InterPro" id="IPR036514">
    <property type="entry name" value="SGNH_hydro_sf"/>
</dbReference>
<gene>
    <name evidence="2" type="ORF">PBS003_LOCUS5641</name>
</gene>
<dbReference type="AlphaFoldDB" id="A0AAU9L574"/>
<feature type="domain" description="SGNH hydrolase-type esterase" evidence="1">
    <location>
        <begin position="16"/>
        <end position="201"/>
    </location>
</feature>
<dbReference type="InterPro" id="IPR013830">
    <property type="entry name" value="SGNH_hydro"/>
</dbReference>
<dbReference type="PANTHER" id="PTHR14209">
    <property type="entry name" value="ISOAMYL ACETATE-HYDROLYZING ESTERASE 1"/>
    <property type="match status" value="1"/>
</dbReference>
<evidence type="ECO:0000313" key="2">
    <source>
        <dbReference type="EMBL" id="CAH0478966.1"/>
    </source>
</evidence>
<reference evidence="2" key="1">
    <citation type="submission" date="2021-11" db="EMBL/GenBank/DDBJ databases">
        <authorList>
            <person name="Islam A."/>
            <person name="Islam S."/>
            <person name="Flora M.S."/>
            <person name="Rahman M."/>
            <person name="Ziaur R.M."/>
            <person name="Epstein J.H."/>
            <person name="Hassan M."/>
            <person name="Klassen M."/>
            <person name="Woodard K."/>
            <person name="Webb A."/>
            <person name="Webby R.J."/>
            <person name="El Zowalaty M.E."/>
        </authorList>
    </citation>
    <scope>NUCLEOTIDE SEQUENCE</scope>
    <source>
        <strain evidence="2">Pbs3</strain>
    </source>
</reference>
<name>A0AAU9L574_9STRA</name>
<dbReference type="SUPFAM" id="SSF52266">
    <property type="entry name" value="SGNH hydrolase"/>
    <property type="match status" value="1"/>
</dbReference>
<dbReference type="InterPro" id="IPR045136">
    <property type="entry name" value="Iah1-like"/>
</dbReference>
<accession>A0AAU9L574</accession>
<proteinExistence type="predicted"/>